<proteinExistence type="predicted"/>
<dbReference type="EMBL" id="CM037154">
    <property type="protein sequence ID" value="KAH7859974.1"/>
    <property type="molecule type" value="Genomic_DNA"/>
</dbReference>
<sequence length="686" mass="78179">MASASFVKDERNRELYKALIQEDKKRVLELCNHFEDGPLHVVTIHYDTVLHVATFSKQVDLVLELLERVSNSQLDKLTRQNEVGNTILHEACTSDKLVLAAKEMLIKEPELLYIRNTYGVTPLYQSVLYGKTDMFEFLVGEIEKRKNETEGYLETDREGYYQEMNKTTILHAAVITESFDLALLIARRNKHLVNEKDIDGMTALQLLACKSSTFESRGGGCSMHRMYSCVSTEDGSTGREGVSTECLPCRQGYWEVPLWEEKRRQNEKYESALKLAKFLIKEDTSWIATKAVEDLDQTKCHTFGEVDPSSPSSSSSSSSPEQRKRNTQKPVPSTVNIAATPLFLATKYGCVDIVKEILSEHPWAVEHIDHEGRTLLHFAIKYREMQILEIVEQMDVPMRRLVRKVDQHDNTILHMVGEKTEDPVVPVVQSPAFQLQDNLLLFERVRKILPEPLVNTLNKQKKTAQQLFDEENEELRKEAKDWLKRTAENSSIVAILIATVAFAAAYTIPGGPSQDTGLPLLLNQPFFVVFTMTDVLSLTFALTSVIIFLRILTSPFRLKDFKQSLPQILMLGVTFLILSVSMMMFAFAATIILMIHNRGQWTKIALYTASFLPVAIFALSYFPIYWSLMKTFKYSLKKVAMIFPHRNGASVLSWAKSFLPHRFRQNQMETSRSTLPPKSQSLDNPV</sequence>
<comment type="caution">
    <text evidence="1">The sequence shown here is derived from an EMBL/GenBank/DDBJ whole genome shotgun (WGS) entry which is preliminary data.</text>
</comment>
<organism evidence="1 2">
    <name type="scientific">Vaccinium darrowii</name>
    <dbReference type="NCBI Taxonomy" id="229202"/>
    <lineage>
        <taxon>Eukaryota</taxon>
        <taxon>Viridiplantae</taxon>
        <taxon>Streptophyta</taxon>
        <taxon>Embryophyta</taxon>
        <taxon>Tracheophyta</taxon>
        <taxon>Spermatophyta</taxon>
        <taxon>Magnoliopsida</taxon>
        <taxon>eudicotyledons</taxon>
        <taxon>Gunneridae</taxon>
        <taxon>Pentapetalae</taxon>
        <taxon>asterids</taxon>
        <taxon>Ericales</taxon>
        <taxon>Ericaceae</taxon>
        <taxon>Vaccinioideae</taxon>
        <taxon>Vaccinieae</taxon>
        <taxon>Vaccinium</taxon>
    </lineage>
</organism>
<evidence type="ECO:0000313" key="1">
    <source>
        <dbReference type="EMBL" id="KAH7859974.1"/>
    </source>
</evidence>
<gene>
    <name evidence="1" type="ORF">Vadar_007727</name>
</gene>
<accession>A0ACB7Z2B6</accession>
<keyword evidence="2" id="KW-1185">Reference proteome</keyword>
<reference evidence="1 2" key="1">
    <citation type="journal article" date="2021" name="Hortic Res">
        <title>High-quality reference genome and annotation aids understanding of berry development for evergreen blueberry (Vaccinium darrowii).</title>
        <authorList>
            <person name="Yu J."/>
            <person name="Hulse-Kemp A.M."/>
            <person name="Babiker E."/>
            <person name="Staton M."/>
        </authorList>
    </citation>
    <scope>NUCLEOTIDE SEQUENCE [LARGE SCALE GENOMIC DNA]</scope>
    <source>
        <strain evidence="2">cv. NJ 8807/NJ 8810</strain>
        <tissue evidence="1">Young leaf</tissue>
    </source>
</reference>
<evidence type="ECO:0000313" key="2">
    <source>
        <dbReference type="Proteomes" id="UP000828048"/>
    </source>
</evidence>
<protein>
    <submittedName>
        <fullName evidence="1">Uncharacterized protein</fullName>
    </submittedName>
</protein>
<name>A0ACB7Z2B6_9ERIC</name>
<dbReference type="Proteomes" id="UP000828048">
    <property type="component" value="Chromosome 4"/>
</dbReference>